<dbReference type="GO" id="GO:0016020">
    <property type="term" value="C:membrane"/>
    <property type="evidence" value="ECO:0007669"/>
    <property type="project" value="UniProtKB-SubCell"/>
</dbReference>
<evidence type="ECO:0000256" key="2">
    <source>
        <dbReference type="ARBA" id="ARBA00006829"/>
    </source>
</evidence>
<dbReference type="OrthoDB" id="446368at2759"/>
<feature type="transmembrane region" description="Helical" evidence="9">
    <location>
        <begin position="297"/>
        <end position="320"/>
    </location>
</feature>
<keyword evidence="5" id="KW-0532">Neurotransmitter transport</keyword>
<feature type="transmembrane region" description="Helical" evidence="9">
    <location>
        <begin position="847"/>
        <end position="866"/>
    </location>
</feature>
<dbReference type="InterPro" id="IPR020846">
    <property type="entry name" value="MFS_dom"/>
</dbReference>
<feature type="transmembrane region" description="Helical" evidence="9">
    <location>
        <begin position="1625"/>
        <end position="1648"/>
    </location>
</feature>
<dbReference type="PANTHER" id="PTHR23506:SF26">
    <property type="entry name" value="MFS-TYPE TRANSPORTER SLC18B1"/>
    <property type="match status" value="1"/>
</dbReference>
<proteinExistence type="inferred from homology"/>
<evidence type="ECO:0000256" key="4">
    <source>
        <dbReference type="ARBA" id="ARBA00022692"/>
    </source>
</evidence>
<dbReference type="Gene3D" id="1.20.1250.20">
    <property type="entry name" value="MFS general substrate transporter like domains"/>
    <property type="match status" value="6"/>
</dbReference>
<feature type="transmembrane region" description="Helical" evidence="9">
    <location>
        <begin position="1316"/>
        <end position="1335"/>
    </location>
</feature>
<feature type="transmembrane region" description="Helical" evidence="9">
    <location>
        <begin position="780"/>
        <end position="798"/>
    </location>
</feature>
<feature type="region of interest" description="Disordered" evidence="8">
    <location>
        <begin position="748"/>
        <end position="772"/>
    </location>
</feature>
<comment type="similarity">
    <text evidence="2">Belongs to the major facilitator superfamily. Vesicular transporter family.</text>
</comment>
<evidence type="ECO:0000313" key="11">
    <source>
        <dbReference type="EMBL" id="ODM98602.1"/>
    </source>
</evidence>
<feature type="compositionally biased region" description="Basic and acidic residues" evidence="8">
    <location>
        <begin position="104"/>
        <end position="130"/>
    </location>
</feature>
<feature type="transmembrane region" description="Helical" evidence="9">
    <location>
        <begin position="913"/>
        <end position="934"/>
    </location>
</feature>
<evidence type="ECO:0000256" key="5">
    <source>
        <dbReference type="ARBA" id="ARBA00022775"/>
    </source>
</evidence>
<feature type="region of interest" description="Disordered" evidence="8">
    <location>
        <begin position="1204"/>
        <end position="1267"/>
    </location>
</feature>
<dbReference type="InterPro" id="IPR050930">
    <property type="entry name" value="MFS_Vesicular_Transporter"/>
</dbReference>
<keyword evidence="7 9" id="KW-0472">Membrane</keyword>
<evidence type="ECO:0000256" key="1">
    <source>
        <dbReference type="ARBA" id="ARBA00004141"/>
    </source>
</evidence>
<feature type="transmembrane region" description="Helical" evidence="9">
    <location>
        <begin position="872"/>
        <end position="901"/>
    </location>
</feature>
<dbReference type="Pfam" id="PF07690">
    <property type="entry name" value="MFS_1"/>
    <property type="match status" value="3"/>
</dbReference>
<keyword evidence="6 9" id="KW-1133">Transmembrane helix</keyword>
<dbReference type="SUPFAM" id="SSF103473">
    <property type="entry name" value="MFS general substrate transporter"/>
    <property type="match status" value="3"/>
</dbReference>
<dbReference type="STRING" id="48709.A0A1D2N003"/>
<feature type="transmembrane region" description="Helical" evidence="9">
    <location>
        <begin position="1654"/>
        <end position="1678"/>
    </location>
</feature>
<feature type="compositionally biased region" description="Basic and acidic residues" evidence="8">
    <location>
        <begin position="153"/>
        <end position="191"/>
    </location>
</feature>
<feature type="transmembrane region" description="Helical" evidence="9">
    <location>
        <begin position="1028"/>
        <end position="1047"/>
    </location>
</feature>
<dbReference type="PANTHER" id="PTHR23506">
    <property type="entry name" value="GH10249P"/>
    <property type="match status" value="1"/>
</dbReference>
<evidence type="ECO:0000259" key="10">
    <source>
        <dbReference type="PROSITE" id="PS50850"/>
    </source>
</evidence>
<feature type="transmembrane region" description="Helical" evidence="9">
    <location>
        <begin position="1084"/>
        <end position="1110"/>
    </location>
</feature>
<feature type="region of interest" description="Disordered" evidence="8">
    <location>
        <begin position="1"/>
        <end position="246"/>
    </location>
</feature>
<feature type="transmembrane region" description="Helical" evidence="9">
    <location>
        <begin position="1122"/>
        <end position="1146"/>
    </location>
</feature>
<evidence type="ECO:0000256" key="9">
    <source>
        <dbReference type="SAM" id="Phobius"/>
    </source>
</evidence>
<feature type="transmembrane region" description="Helical" evidence="9">
    <location>
        <begin position="1441"/>
        <end position="1461"/>
    </location>
</feature>
<protein>
    <submittedName>
        <fullName evidence="11">MFS-type transporter SLC18B1</fullName>
    </submittedName>
</protein>
<keyword evidence="4 9" id="KW-0812">Transmembrane</keyword>
<name>A0A1D2N003_ORCCI</name>
<feature type="compositionally biased region" description="Polar residues" evidence="8">
    <location>
        <begin position="66"/>
        <end position="83"/>
    </location>
</feature>
<comment type="caution">
    <text evidence="11">The sequence shown here is derived from an EMBL/GenBank/DDBJ whole genome shotgun (WGS) entry which is preliminary data.</text>
</comment>
<feature type="compositionally biased region" description="Polar residues" evidence="8">
    <location>
        <begin position="225"/>
        <end position="241"/>
    </location>
</feature>
<feature type="transmembrane region" description="Helical" evidence="9">
    <location>
        <begin position="1279"/>
        <end position="1296"/>
    </location>
</feature>
<feature type="transmembrane region" description="Helical" evidence="9">
    <location>
        <begin position="457"/>
        <end position="480"/>
    </location>
</feature>
<feature type="transmembrane region" description="Helical" evidence="9">
    <location>
        <begin position="598"/>
        <end position="620"/>
    </location>
</feature>
<feature type="transmembrane region" description="Helical" evidence="9">
    <location>
        <begin position="332"/>
        <end position="352"/>
    </location>
</feature>
<feature type="compositionally biased region" description="Low complexity" evidence="8">
    <location>
        <begin position="1225"/>
        <end position="1239"/>
    </location>
</feature>
<dbReference type="PRINTS" id="PR01035">
    <property type="entry name" value="TCRTETA"/>
</dbReference>
<feature type="transmembrane region" description="Helical" evidence="9">
    <location>
        <begin position="1371"/>
        <end position="1401"/>
    </location>
</feature>
<reference evidence="11 12" key="1">
    <citation type="journal article" date="2016" name="Genome Biol. Evol.">
        <title>Gene Family Evolution Reflects Adaptation to Soil Environmental Stressors in the Genome of the Collembolan Orchesella cincta.</title>
        <authorList>
            <person name="Faddeeva-Vakhrusheva A."/>
            <person name="Derks M.F."/>
            <person name="Anvar S.Y."/>
            <person name="Agamennone V."/>
            <person name="Suring W."/>
            <person name="Smit S."/>
            <person name="van Straalen N.M."/>
            <person name="Roelofs D."/>
        </authorList>
    </citation>
    <scope>NUCLEOTIDE SEQUENCE [LARGE SCALE GENOMIC DNA]</scope>
    <source>
        <tissue evidence="11">Mixed pool</tissue>
    </source>
</reference>
<feature type="compositionally biased region" description="Polar residues" evidence="8">
    <location>
        <begin position="1"/>
        <end position="17"/>
    </location>
</feature>
<feature type="transmembrane region" description="Helical" evidence="9">
    <location>
        <begin position="571"/>
        <end position="591"/>
    </location>
</feature>
<feature type="transmembrane region" description="Helical" evidence="9">
    <location>
        <begin position="486"/>
        <end position="506"/>
    </location>
</feature>
<feature type="transmembrane region" description="Helical" evidence="9">
    <location>
        <begin position="1522"/>
        <end position="1542"/>
    </location>
</feature>
<feature type="domain" description="Major facilitator superfamily (MFS) profile" evidence="10">
    <location>
        <begin position="299"/>
        <end position="726"/>
    </location>
</feature>
<feature type="transmembrane region" description="Helical" evidence="9">
    <location>
        <begin position="1581"/>
        <end position="1613"/>
    </location>
</feature>
<dbReference type="PROSITE" id="PS50850">
    <property type="entry name" value="MFS"/>
    <property type="match status" value="3"/>
</dbReference>
<dbReference type="InterPro" id="IPR036259">
    <property type="entry name" value="MFS_trans_sf"/>
</dbReference>
<keyword evidence="3" id="KW-0813">Transport</keyword>
<feature type="transmembrane region" description="Helical" evidence="9">
    <location>
        <begin position="1347"/>
        <end position="1365"/>
    </location>
</feature>
<gene>
    <name evidence="11" type="ORF">Ocin01_08073</name>
</gene>
<keyword evidence="12" id="KW-1185">Reference proteome</keyword>
<feature type="transmembrane region" description="Helical" evidence="9">
    <location>
        <begin position="982"/>
        <end position="1008"/>
    </location>
</feature>
<feature type="transmembrane region" description="Helical" evidence="9">
    <location>
        <begin position="527"/>
        <end position="551"/>
    </location>
</feature>
<dbReference type="InterPro" id="IPR011701">
    <property type="entry name" value="MFS"/>
</dbReference>
<feature type="transmembrane region" description="Helical" evidence="9">
    <location>
        <begin position="1489"/>
        <end position="1510"/>
    </location>
</feature>
<feature type="transmembrane region" description="Helical" evidence="9">
    <location>
        <begin position="704"/>
        <end position="723"/>
    </location>
</feature>
<evidence type="ECO:0000256" key="8">
    <source>
        <dbReference type="SAM" id="MobiDB-lite"/>
    </source>
</evidence>
<feature type="domain" description="Major facilitator superfamily (MFS) profile" evidence="10">
    <location>
        <begin position="1281"/>
        <end position="1682"/>
    </location>
</feature>
<feature type="transmembrane region" description="Helical" evidence="9">
    <location>
        <begin position="1158"/>
        <end position="1180"/>
    </location>
</feature>
<dbReference type="Proteomes" id="UP000094527">
    <property type="component" value="Unassembled WGS sequence"/>
</dbReference>
<feature type="transmembrane region" description="Helical" evidence="9">
    <location>
        <begin position="1059"/>
        <end position="1078"/>
    </location>
</feature>
<feature type="transmembrane region" description="Helical" evidence="9">
    <location>
        <begin position="364"/>
        <end position="381"/>
    </location>
</feature>
<feature type="transmembrane region" description="Helical" evidence="9">
    <location>
        <begin position="626"/>
        <end position="653"/>
    </location>
</feature>
<organism evidence="11 12">
    <name type="scientific">Orchesella cincta</name>
    <name type="common">Springtail</name>
    <name type="synonym">Podura cincta</name>
    <dbReference type="NCBI Taxonomy" id="48709"/>
    <lineage>
        <taxon>Eukaryota</taxon>
        <taxon>Metazoa</taxon>
        <taxon>Ecdysozoa</taxon>
        <taxon>Arthropoda</taxon>
        <taxon>Hexapoda</taxon>
        <taxon>Collembola</taxon>
        <taxon>Entomobryomorpha</taxon>
        <taxon>Entomobryoidea</taxon>
        <taxon>Orchesellidae</taxon>
        <taxon>Orchesellinae</taxon>
        <taxon>Orchesella</taxon>
    </lineage>
</organism>
<feature type="domain" description="Major facilitator superfamily (MFS) profile" evidence="10">
    <location>
        <begin position="782"/>
        <end position="1184"/>
    </location>
</feature>
<feature type="compositionally biased region" description="Basic and acidic residues" evidence="8">
    <location>
        <begin position="39"/>
        <end position="48"/>
    </location>
</feature>
<feature type="compositionally biased region" description="Low complexity" evidence="8">
    <location>
        <begin position="759"/>
        <end position="769"/>
    </location>
</feature>
<comment type="subcellular location">
    <subcellularLocation>
        <location evidence="1">Membrane</location>
        <topology evidence="1">Multi-pass membrane protein</topology>
    </subcellularLocation>
</comment>
<dbReference type="InterPro" id="IPR001958">
    <property type="entry name" value="Tet-R_TetA/multi-R_MdtG-like"/>
</dbReference>
<feature type="transmembrane region" description="Helical" evidence="9">
    <location>
        <begin position="1408"/>
        <end position="1429"/>
    </location>
</feature>
<accession>A0A1D2N003</accession>
<evidence type="ECO:0000256" key="3">
    <source>
        <dbReference type="ARBA" id="ARBA00022448"/>
    </source>
</evidence>
<evidence type="ECO:0000313" key="12">
    <source>
        <dbReference type="Proteomes" id="UP000094527"/>
    </source>
</evidence>
<feature type="region of interest" description="Disordered" evidence="8">
    <location>
        <begin position="1708"/>
        <end position="1728"/>
    </location>
</feature>
<feature type="compositionally biased region" description="Polar residues" evidence="8">
    <location>
        <begin position="1208"/>
        <end position="1224"/>
    </location>
</feature>
<feature type="transmembrane region" description="Helical" evidence="9">
    <location>
        <begin position="418"/>
        <end position="445"/>
    </location>
</feature>
<feature type="transmembrane region" description="Helical" evidence="9">
    <location>
        <begin position="1554"/>
        <end position="1575"/>
    </location>
</feature>
<evidence type="ECO:0000256" key="6">
    <source>
        <dbReference type="ARBA" id="ARBA00022989"/>
    </source>
</evidence>
<dbReference type="GO" id="GO:0022857">
    <property type="term" value="F:transmembrane transporter activity"/>
    <property type="evidence" value="ECO:0007669"/>
    <property type="project" value="InterPro"/>
</dbReference>
<feature type="transmembrane region" description="Helical" evidence="9">
    <location>
        <begin position="665"/>
        <end position="684"/>
    </location>
</feature>
<dbReference type="EMBL" id="LJIJ01000340">
    <property type="protein sequence ID" value="ODM98602.1"/>
    <property type="molecule type" value="Genomic_DNA"/>
</dbReference>
<evidence type="ECO:0000256" key="7">
    <source>
        <dbReference type="ARBA" id="ARBA00023136"/>
    </source>
</evidence>
<feature type="transmembrane region" description="Helical" evidence="9">
    <location>
        <begin position="940"/>
        <end position="961"/>
    </location>
</feature>
<feature type="transmembrane region" description="Helical" evidence="9">
    <location>
        <begin position="818"/>
        <end position="835"/>
    </location>
</feature>
<feature type="compositionally biased region" description="Low complexity" evidence="8">
    <location>
        <begin position="18"/>
        <end position="37"/>
    </location>
</feature>
<sequence>MSNSPSSRAQQTSSFSPAAQQSPTVTSSAASSLSTPPDRGNRDEETKVSTKQQTPQPPSPKTSTVATLTNPTESVPATTTPSQEKTEVKKSAAKMESTDAPPPKADKPAEKVQLEKSQQDQPDKKDEGKAVPDTLEASKPIEKSEDAQPQSKKVPEEPKKSTEKEPELPERPQPKADKPSETIESKVEEALGKAQPRPTAKTLVVSPPKDAERLTDAPLSVDIEPSTSTSGSERRPSSATSPGFAYALSTPLGKPGYIGGVGLSTEEGETLTRGLERRESAIAAVGTAVKGFTKRQWALLMMFGLIDLLSSITIALQAPFYPAEAEKKGATATEYGIVFGIFEFTVFLTPIWNIDEQTRTKNSFHCWNFCIFICSNMFWVSSTSKYYAILKEIKLHNCYNDLCHEISRFLDRIDDHTWFITLCFICRIFEAVGCAGFFTATFTIIACEFPESVATTFASLETFFGLGMIIGPTVGGLLFGIGGFPLPFFVVGGCLLVTGFLSSFLMPKIDKVRDEDGNEQVGYGVWTVLKIPSVALAAIGVATTSLTLGYVSAILEPHIRSFGLTPLQTGLVFIVNGGVYALMAPIFGYLCDWISRPVYLMIIGNVLIFISFLLIGPASFIPFDTILWVTIIGLAIQGVGFGCGLVAGFIVGLKDSMAYGLPDNMATYGVASGLWTSAISFGAFVGPSVAGVLYDTVGFRDGSYLILGITFAMGTILSIHTFATRSRASASDSEAQPLLRPISPLTSKKEVAAADPKPSSYGSTSAGSSSGTGGDVPKQWFLLLIFSIADLFAGIVYSLQAPFYPQEAEKKGATPTEYGLVFGVFELTMFLAPIYGKFVMSRIGPRVVFNAGIFITGTCCVLFGLLDQIQDRFWFIGLSFLIRILEATGNAGFSTASFTIIACEFPDSVATTFASLETFFGLGLIVGPTMGGGLYQVGGFILPFAVTGALLFLNATMILIFMPKSTSAAEITDEKSSSGFTVLSILRVPGVMLAACAIIVSALSIGFLSSSLEPHIRQFGLSPVETGLVFVINGGVYAISAPAWGWFCDTTSEPKLVTLAGAILITIGFLFIGPVPFIPIETKLWLTCVGLMIQGFGIGAAFVSSFILALRHSIAAGFPDNVATYSVVSGMWASVLALGLFIGPSIAGYLLESVGFQWGSVFVCGSSFILTIAVIAFLLFTDKTKAYTRPGYQDTSERARLIEEVGDTNENSSEPRADTPTGTRPSHSSPNSSKLSDSPFAHTCSISPLNPNPSQPVTAGRRPQKKNRKWLPDFTSRQWLIFTVFIGTNFLAGMVYNMKGPFYPQEAESKGVTPSQYGFVFGIFEFVKVFASPLYGKFMNQLGARKIFIGSLYIVGICSILFGLLDEISDPTAFFVCSLLLRVVEAIGSSGYSCALFSIIAKEFPGSVATAFAVLEACFGVGLIIAPPLGGVLYQLAGYPLPFITVGLLIFTVVNLICVVMPRSFTVRDSEGRATEGFGVWKILKVKGMLFAVIGVLTGACSTGFINATLEPHLRQFGLTPFQTGIVFAIYGLVYAMTAPAWGWICDRVREPKYITLFGAASNFIAFLLVGPAPLFQFDTILWVTCIALVLHGLALGAIFVSLFILAFSYAVASGLPNDMKTHSVVSGMWTSVLSLGMFLGPSVGGILLDRIGFRWGSLFALSIMACLIVLVLTYLLLQKCAIRLPTNPDETDVDSANTKETEPLILPTPLPNVSETPDDDDLQSQMRQSASSNYGATVAITQLFQSLENTNIIITKLTTNIYDSMSQEHELRVIR</sequence>